<evidence type="ECO:0000256" key="11">
    <source>
        <dbReference type="ARBA" id="ARBA00023012"/>
    </source>
</evidence>
<dbReference type="Pfam" id="PF08446">
    <property type="entry name" value="PAS_2"/>
    <property type="match status" value="1"/>
</dbReference>
<evidence type="ECO:0000259" key="17">
    <source>
        <dbReference type="PROSITE" id="PS50113"/>
    </source>
</evidence>
<keyword evidence="6" id="KW-0808">Transferase</keyword>
<dbReference type="eggNOG" id="COG3920">
    <property type="taxonomic scope" value="Bacteria"/>
</dbReference>
<dbReference type="Gene3D" id="3.30.565.10">
    <property type="entry name" value="Histidine kinase-like ATPase, C-terminal domain"/>
    <property type="match status" value="1"/>
</dbReference>
<dbReference type="InterPro" id="IPR043150">
    <property type="entry name" value="Phytochrome_PHY_sf"/>
</dbReference>
<evidence type="ECO:0000259" key="14">
    <source>
        <dbReference type="PROSITE" id="PS50046"/>
    </source>
</evidence>
<dbReference type="InterPro" id="IPR001294">
    <property type="entry name" value="Phytochrome"/>
</dbReference>
<evidence type="ECO:0000256" key="5">
    <source>
        <dbReference type="ARBA" id="ARBA00022606"/>
    </source>
</evidence>
<dbReference type="Gene3D" id="3.30.450.20">
    <property type="entry name" value="PAS domain"/>
    <property type="match status" value="6"/>
</dbReference>
<dbReference type="OrthoDB" id="9767435at2"/>
<sequence>MPADTEPLLSDALERALAECASEPIERPGAIQSFGIAWVLDSAGRILQRAGETAQRSLITQTSQEKEDHLDQVLAPELAAKVARGMHGPNALTEGQSRFLGRFEKPWASSWDGDPTPREALLHRHTGRWLLELIETGEDSDSEGQTSTNSTELTEDRDEALENLVGDLAKLLVHEETRAGVLQDTVARLRSGLGYDRVMIYRFDEEWNGEVIAEARRPDLEPYLGLRYPASDIPAQARALYQRHQLRVLGDVATEPVPLEPALQPGVDLAPLLCRALSPVHRRYLTNMGVRATLSVSIVVEGRLWGLIACHHQTPRVPRHAARRAALIAADLIAGWVKLAEARAEVDAFRRAQQLLRTLPQVLRIGSIAEWEQLLAGPEAGLLELLHADGFAVARPDAVYSRGIVPRDEMVHRLVDRLDQRGEPLVVSDHLAEIMPEFADQAEVAAGLLALKVPDYPQHWLLWFRGEFARTVTWGGDHRKGLTPTPEGYRLEPCASFAAWIEVVRGRSRPWTTADRLIVEETIRDHVLGGVIEWRRLLGLRLRTLSEALFAQIDDAVLAIDPVGTVLVWNHNAERILGRPEGDVVGKRLDDPALAIDPVVVERWRTTHAQRGSIDAERWLDLPQGRLWVEERWRAVNDDQGKLLFVLAVLHDATTRKTTMEELKATRNRFQAFMDHMPVSAWIQRDDFEFEFCNRHAQLEHGLGQTNLDPCFLQTPEQKEQRRNTSRWVFETGETINFTESIPKADGTTGEYLVIKFPIPNGSDKKLLGEIAINITERNRMERELRTREERYRMAIQNGRVAVWEHDLATDVFTPDPELWTWLGVDPVKAPRTLTEALDYLDPESLPAVQEQVRRSLEGDRDPFELECCVRTTDGGIRWFLGRGQVVCAEAGAPIKGIGTIIDITDRKQAELNFRAFLDHLPIAAWIQRDDLCFDYVNRFLLNYYGLRLDQFHHSTFEKLIPSDRMQAYRQASRRVFETGESTATIEEYQMADGGVGEAMVVRFPIQSRSGTKLLGGVALDLTERNRMEQELRAREERYRMAIQNGRVAVWEYDLATDVFTPDPELYAWLGFDPADPPRTASEILSRMSPEIHQQAIELLKEHIQGKAGWFEYEYFVNIPGNGTRWFLTRGRAIRSDEGDPLKAIGTTIDITERKEIELQLRKMLMEREILLKEVHHRVKNNLAVIVELLGLQARQLGRFDHLAAQALEESRSRIHSLAMVHELLHRREGWSNSLPVPNYLRRLCDLLTQGGSNGFSQIDLRISAEPEELELDLERAVPFGLILNELITNALKHAFAGGRAGRLEVAVRGSSDNRLTLTVGDDGPGASEGFDWSASPSLGLRLIHNLTAQLDGSIRFVSRPGEGVTALLSFPLKPPNPFDSDKRESGT</sequence>
<dbReference type="InterPro" id="IPR035965">
    <property type="entry name" value="PAS-like_dom_sf"/>
</dbReference>
<evidence type="ECO:0000259" key="16">
    <source>
        <dbReference type="PROSITE" id="PS50112"/>
    </source>
</evidence>
<dbReference type="PANTHER" id="PTHR43065:SF23">
    <property type="entry name" value="SENSOR HISTIDINE KINASE PDTAS"/>
    <property type="match status" value="1"/>
</dbReference>
<dbReference type="PROSITE" id="PS50109">
    <property type="entry name" value="HIS_KIN"/>
    <property type="match status" value="1"/>
</dbReference>
<dbReference type="GO" id="GO:0009584">
    <property type="term" value="P:detection of visible light"/>
    <property type="evidence" value="ECO:0007669"/>
    <property type="project" value="InterPro"/>
</dbReference>
<dbReference type="InterPro" id="IPR036890">
    <property type="entry name" value="HATPase_C_sf"/>
</dbReference>
<evidence type="ECO:0000256" key="13">
    <source>
        <dbReference type="SAM" id="MobiDB-lite"/>
    </source>
</evidence>
<evidence type="ECO:0000256" key="9">
    <source>
        <dbReference type="ARBA" id="ARBA00022840"/>
    </source>
</evidence>
<dbReference type="InterPro" id="IPR013655">
    <property type="entry name" value="PAS_fold_3"/>
</dbReference>
<keyword evidence="3" id="KW-0600">Photoreceptor protein</keyword>
<dbReference type="InterPro" id="IPR003018">
    <property type="entry name" value="GAF"/>
</dbReference>
<evidence type="ECO:0000256" key="6">
    <source>
        <dbReference type="ARBA" id="ARBA00022679"/>
    </source>
</evidence>
<dbReference type="Gene3D" id="3.30.450.40">
    <property type="match status" value="1"/>
</dbReference>
<dbReference type="EMBL" id="CP002353">
    <property type="protein sequence ID" value="ADV61741.1"/>
    <property type="molecule type" value="Genomic_DNA"/>
</dbReference>
<dbReference type="eggNOG" id="COG4251">
    <property type="taxonomic scope" value="Bacteria"/>
</dbReference>
<dbReference type="Pfam" id="PF07568">
    <property type="entry name" value="HisKA_2"/>
    <property type="match status" value="1"/>
</dbReference>
<dbReference type="InterPro" id="IPR011495">
    <property type="entry name" value="Sig_transdc_His_kin_sub2_dim/P"/>
</dbReference>
<keyword evidence="9" id="KW-0067">ATP-binding</keyword>
<keyword evidence="7" id="KW-0547">Nucleotide-binding</keyword>
<dbReference type="PROSITE" id="PS50046">
    <property type="entry name" value="PHYTOCHROME_2"/>
    <property type="match status" value="1"/>
</dbReference>
<dbReference type="PANTHER" id="PTHR43065">
    <property type="entry name" value="SENSOR HISTIDINE KINASE"/>
    <property type="match status" value="1"/>
</dbReference>
<dbReference type="SMART" id="SM00065">
    <property type="entry name" value="GAF"/>
    <property type="match status" value="1"/>
</dbReference>
<dbReference type="InterPro" id="IPR029016">
    <property type="entry name" value="GAF-like_dom_sf"/>
</dbReference>
<dbReference type="SMART" id="SM00091">
    <property type="entry name" value="PAS"/>
    <property type="match status" value="4"/>
</dbReference>
<dbReference type="GO" id="GO:0000160">
    <property type="term" value="P:phosphorelay signal transduction system"/>
    <property type="evidence" value="ECO:0007669"/>
    <property type="project" value="UniProtKB-KW"/>
</dbReference>
<organism evidence="18 19">
    <name type="scientific">Isosphaera pallida (strain ATCC 43644 / DSM 9630 / IS1B)</name>
    <dbReference type="NCBI Taxonomy" id="575540"/>
    <lineage>
        <taxon>Bacteria</taxon>
        <taxon>Pseudomonadati</taxon>
        <taxon>Planctomycetota</taxon>
        <taxon>Planctomycetia</taxon>
        <taxon>Isosphaerales</taxon>
        <taxon>Isosphaeraceae</taxon>
        <taxon>Isosphaera</taxon>
    </lineage>
</organism>
<feature type="domain" description="PAC" evidence="17">
    <location>
        <begin position="864"/>
        <end position="916"/>
    </location>
</feature>
<name>E8R5J2_ISOPI</name>
<evidence type="ECO:0000256" key="7">
    <source>
        <dbReference type="ARBA" id="ARBA00022741"/>
    </source>
</evidence>
<keyword evidence="8 18" id="KW-0418">Kinase</keyword>
<dbReference type="Pfam" id="PF02518">
    <property type="entry name" value="HATPase_c"/>
    <property type="match status" value="1"/>
</dbReference>
<dbReference type="InterPro" id="IPR013654">
    <property type="entry name" value="PAS_2"/>
</dbReference>
<dbReference type="Gene3D" id="2.10.70.100">
    <property type="match status" value="1"/>
</dbReference>
<dbReference type="SUPFAM" id="SSF55785">
    <property type="entry name" value="PYP-like sensor domain (PAS domain)"/>
    <property type="match status" value="6"/>
</dbReference>
<keyword evidence="12" id="KW-0675">Receptor</keyword>
<feature type="domain" description="Histidine kinase" evidence="15">
    <location>
        <begin position="1174"/>
        <end position="1375"/>
    </location>
</feature>
<dbReference type="SUPFAM" id="SSF55781">
    <property type="entry name" value="GAF domain-like"/>
    <property type="match status" value="2"/>
</dbReference>
<evidence type="ECO:0000256" key="4">
    <source>
        <dbReference type="ARBA" id="ARBA00022553"/>
    </source>
</evidence>
<comment type="similarity">
    <text evidence="2">In the N-terminal section; belongs to the phytochrome family.</text>
</comment>
<keyword evidence="11" id="KW-0902">Two-component regulatory system</keyword>
<dbReference type="SMART" id="SM00387">
    <property type="entry name" value="HATPase_c"/>
    <property type="match status" value="1"/>
</dbReference>
<dbReference type="PROSITE" id="PS50113">
    <property type="entry name" value="PAC"/>
    <property type="match status" value="2"/>
</dbReference>
<dbReference type="PROSITE" id="PS50112">
    <property type="entry name" value="PAS"/>
    <property type="match status" value="1"/>
</dbReference>
<evidence type="ECO:0000256" key="1">
    <source>
        <dbReference type="ARBA" id="ARBA00002479"/>
    </source>
</evidence>
<dbReference type="InterPro" id="IPR005467">
    <property type="entry name" value="His_kinase_dom"/>
</dbReference>
<comment type="function">
    <text evidence="1">Regulatory photoreceptor which exists in two forms that are reversibly interconvertible by light: the Pr form that absorbs maximally in the red region of the spectrum and the Pfr form that absorbs maximally in the far-red region. Photoconversion of Pr to Pfr induces an array of morphogenic responses, whereas reconversion of Pfr to Pr cancels the induction of those responses. Pfr controls the expression of a number of nuclear genes including those encoding the small subunit of ribulose-bisphosphate carboxylase, chlorophyll A/B binding protein, protochlorophyllide reductase, rRNA, etc. It also controls the expression of its own gene(s) in a negative feedback fashion.</text>
</comment>
<evidence type="ECO:0000259" key="15">
    <source>
        <dbReference type="PROSITE" id="PS50109"/>
    </source>
</evidence>
<dbReference type="CDD" id="cd00130">
    <property type="entry name" value="PAS"/>
    <property type="match status" value="2"/>
</dbReference>
<reference evidence="18 19" key="2">
    <citation type="journal article" date="2011" name="Stand. Genomic Sci.">
        <title>Complete genome sequence of Isosphaera pallida type strain (IS1B).</title>
        <authorList>
            <consortium name="US DOE Joint Genome Institute (JGI-PGF)"/>
            <person name="Goker M."/>
            <person name="Cleland D."/>
            <person name="Saunders E."/>
            <person name="Lapidus A."/>
            <person name="Nolan M."/>
            <person name="Lucas S."/>
            <person name="Hammon N."/>
            <person name="Deshpande S."/>
            <person name="Cheng J.F."/>
            <person name="Tapia R."/>
            <person name="Han C."/>
            <person name="Goodwin L."/>
            <person name="Pitluck S."/>
            <person name="Liolios K."/>
            <person name="Pagani I."/>
            <person name="Ivanova N."/>
            <person name="Mavromatis K."/>
            <person name="Pati A."/>
            <person name="Chen A."/>
            <person name="Palaniappan K."/>
            <person name="Land M."/>
            <person name="Hauser L."/>
            <person name="Chang Y.J."/>
            <person name="Jeffries C.D."/>
            <person name="Detter J.C."/>
            <person name="Beck B."/>
            <person name="Woyke T."/>
            <person name="Bristow J."/>
            <person name="Eisen J.A."/>
            <person name="Markowitz V."/>
            <person name="Hugenholtz P."/>
            <person name="Kyrpides N.C."/>
            <person name="Klenk H.P."/>
        </authorList>
    </citation>
    <scope>NUCLEOTIDE SEQUENCE [LARGE SCALE GENOMIC DNA]</scope>
    <source>
        <strain evidence="19">ATCC 43644 / DSM 9630 / IS1B</strain>
    </source>
</reference>
<dbReference type="eggNOG" id="COG2202">
    <property type="taxonomic scope" value="Bacteria"/>
</dbReference>
<feature type="domain" description="PAS" evidence="16">
    <location>
        <begin position="541"/>
        <end position="587"/>
    </location>
</feature>
<dbReference type="InParanoid" id="E8R5J2"/>
<dbReference type="GO" id="GO:0005524">
    <property type="term" value="F:ATP binding"/>
    <property type="evidence" value="ECO:0007669"/>
    <property type="project" value="UniProtKB-KW"/>
</dbReference>
<dbReference type="STRING" id="575540.Isop_1154"/>
<evidence type="ECO:0000256" key="2">
    <source>
        <dbReference type="ARBA" id="ARBA00006402"/>
    </source>
</evidence>
<keyword evidence="19" id="KW-1185">Reference proteome</keyword>
<keyword evidence="4" id="KW-0597">Phosphoprotein</keyword>
<dbReference type="InterPro" id="IPR001610">
    <property type="entry name" value="PAC"/>
</dbReference>
<accession>E8R5J2</accession>
<feature type="compositionally biased region" description="Polar residues" evidence="13">
    <location>
        <begin position="143"/>
        <end position="152"/>
    </location>
</feature>
<evidence type="ECO:0000256" key="3">
    <source>
        <dbReference type="ARBA" id="ARBA00022543"/>
    </source>
</evidence>
<dbReference type="Pfam" id="PF00360">
    <property type="entry name" value="PHY"/>
    <property type="match status" value="1"/>
</dbReference>
<protein>
    <submittedName>
        <fullName evidence="18">Multi-sensor signal transduction histidine kinase</fullName>
    </submittedName>
</protein>
<dbReference type="Gene3D" id="3.30.450.270">
    <property type="match status" value="1"/>
</dbReference>
<feature type="region of interest" description="Disordered" evidence="13">
    <location>
        <begin position="135"/>
        <end position="157"/>
    </location>
</feature>
<keyword evidence="10" id="KW-0157">Chromophore</keyword>
<dbReference type="InterPro" id="IPR000014">
    <property type="entry name" value="PAS"/>
</dbReference>
<dbReference type="SMART" id="SM00086">
    <property type="entry name" value="PAC"/>
    <property type="match status" value="4"/>
</dbReference>
<dbReference type="HOGENOM" id="CLU_255104_0_0_0"/>
<feature type="domain" description="Phytochrome chromophore attachment site" evidence="14">
    <location>
        <begin position="177"/>
        <end position="316"/>
    </location>
</feature>
<keyword evidence="5" id="KW-0716">Sensory transduction</keyword>
<dbReference type="InterPro" id="IPR013767">
    <property type="entry name" value="PAS_fold"/>
</dbReference>
<dbReference type="InterPro" id="IPR013515">
    <property type="entry name" value="Phytochrome_cen-reg"/>
</dbReference>
<dbReference type="SUPFAM" id="SSF55874">
    <property type="entry name" value="ATPase domain of HSP90 chaperone/DNA topoisomerase II/histidine kinase"/>
    <property type="match status" value="1"/>
</dbReference>
<evidence type="ECO:0000256" key="12">
    <source>
        <dbReference type="ARBA" id="ARBA00023170"/>
    </source>
</evidence>
<evidence type="ECO:0000313" key="19">
    <source>
        <dbReference type="Proteomes" id="UP000008631"/>
    </source>
</evidence>
<dbReference type="Pfam" id="PF00989">
    <property type="entry name" value="PAS"/>
    <property type="match status" value="1"/>
</dbReference>
<dbReference type="PRINTS" id="PR01033">
    <property type="entry name" value="PHYTOCHROME"/>
</dbReference>
<reference key="1">
    <citation type="submission" date="2010-11" db="EMBL/GenBank/DDBJ databases">
        <title>The complete sequence of chromosome of Isophaera pallida ATCC 43644.</title>
        <authorList>
            <consortium name="US DOE Joint Genome Institute (JGI-PGF)"/>
            <person name="Lucas S."/>
            <person name="Copeland A."/>
            <person name="Lapidus A."/>
            <person name="Bruce D."/>
            <person name="Goodwin L."/>
            <person name="Pitluck S."/>
            <person name="Kyrpides N."/>
            <person name="Mavromatis K."/>
            <person name="Pagani I."/>
            <person name="Ivanova N."/>
            <person name="Saunders E."/>
            <person name="Brettin T."/>
            <person name="Detter J.C."/>
            <person name="Han C."/>
            <person name="Tapia R."/>
            <person name="Land M."/>
            <person name="Hauser L."/>
            <person name="Markowitz V."/>
            <person name="Cheng J.-F."/>
            <person name="Hugenholtz P."/>
            <person name="Woyke T."/>
            <person name="Wu D."/>
            <person name="Eisen J.A."/>
        </authorList>
    </citation>
    <scope>NUCLEOTIDE SEQUENCE</scope>
    <source>
        <strain>ATCC 43644</strain>
    </source>
</reference>
<dbReference type="InterPro" id="IPR003594">
    <property type="entry name" value="HATPase_dom"/>
</dbReference>
<dbReference type="Proteomes" id="UP000008631">
    <property type="component" value="Chromosome"/>
</dbReference>
<feature type="domain" description="PAC" evidence="17">
    <location>
        <begin position="1111"/>
        <end position="1163"/>
    </location>
</feature>
<gene>
    <name evidence="18" type="ordered locus">Isop_1154</name>
</gene>
<evidence type="ECO:0000313" key="18">
    <source>
        <dbReference type="EMBL" id="ADV61741.1"/>
    </source>
</evidence>
<dbReference type="KEGG" id="ipa:Isop_1154"/>
<dbReference type="GO" id="GO:0016301">
    <property type="term" value="F:kinase activity"/>
    <property type="evidence" value="ECO:0007669"/>
    <property type="project" value="UniProtKB-KW"/>
</dbReference>
<evidence type="ECO:0000256" key="8">
    <source>
        <dbReference type="ARBA" id="ARBA00022777"/>
    </source>
</evidence>
<dbReference type="InterPro" id="IPR000700">
    <property type="entry name" value="PAS-assoc_C"/>
</dbReference>
<evidence type="ECO:0000256" key="10">
    <source>
        <dbReference type="ARBA" id="ARBA00022991"/>
    </source>
</evidence>
<dbReference type="Pfam" id="PF01590">
    <property type="entry name" value="GAF"/>
    <property type="match status" value="1"/>
</dbReference>
<dbReference type="GO" id="GO:0009881">
    <property type="term" value="F:photoreceptor activity"/>
    <property type="evidence" value="ECO:0007669"/>
    <property type="project" value="UniProtKB-KW"/>
</dbReference>
<dbReference type="InterPro" id="IPR016132">
    <property type="entry name" value="Phyto_chromo_attachment"/>
</dbReference>
<dbReference type="NCBIfam" id="TIGR00229">
    <property type="entry name" value="sensory_box"/>
    <property type="match status" value="4"/>
</dbReference>
<proteinExistence type="inferred from homology"/>
<dbReference type="RefSeq" id="WP_013564030.1">
    <property type="nucleotide sequence ID" value="NC_014962.1"/>
</dbReference>
<dbReference type="GO" id="GO:0006355">
    <property type="term" value="P:regulation of DNA-templated transcription"/>
    <property type="evidence" value="ECO:0007669"/>
    <property type="project" value="InterPro"/>
</dbReference>
<dbReference type="eggNOG" id="COG3290">
    <property type="taxonomic scope" value="Bacteria"/>
</dbReference>
<dbReference type="Pfam" id="PF08447">
    <property type="entry name" value="PAS_3"/>
    <property type="match status" value="2"/>
</dbReference>